<dbReference type="PANTHER" id="PTHR31672:SF13">
    <property type="entry name" value="F-BOX PROTEIN CPR30-LIKE"/>
    <property type="match status" value="1"/>
</dbReference>
<dbReference type="AlphaFoldDB" id="A0A5J5BT09"/>
<organism evidence="2 3">
    <name type="scientific">Nyssa sinensis</name>
    <dbReference type="NCBI Taxonomy" id="561372"/>
    <lineage>
        <taxon>Eukaryota</taxon>
        <taxon>Viridiplantae</taxon>
        <taxon>Streptophyta</taxon>
        <taxon>Embryophyta</taxon>
        <taxon>Tracheophyta</taxon>
        <taxon>Spermatophyta</taxon>
        <taxon>Magnoliopsida</taxon>
        <taxon>eudicotyledons</taxon>
        <taxon>Gunneridae</taxon>
        <taxon>Pentapetalae</taxon>
        <taxon>asterids</taxon>
        <taxon>Cornales</taxon>
        <taxon>Nyssaceae</taxon>
        <taxon>Nyssa</taxon>
    </lineage>
</organism>
<accession>A0A5J5BT09</accession>
<sequence>MYSRKGFFAPVLSFECWFSFDSLSSPPILLCQRIGISAMKKIRTPILEMPDDILVNIVSRLPAKVILKFRCVCKTWLNLLSQPDFAKAHFLRAPLGFLIRTHALKDLHVIELGENELTEKLDVSDDDDAGSSIHFDIPLETLELGIPLKTLDLFSSCNGLLLMGQKYTWKPFYIYNPITREYKAIPQTVKKPYESNRCWFGFSPKTKEFKLLRSLLYLPFHKEDPPIKFVAEIQTVGTNLWRTIGEIPSDLFSPFYVPFLSGALHWIRRIGDEFIYSFDFENEKFQPFPTPPIIVAEKQKESQMGLGILRGCLCLTHQFHNGPLVIWVMNEYGLKESWTKQFVISNMSYHYIYKPVRYMKSGEILMLCGERNFIY</sequence>
<evidence type="ECO:0000313" key="3">
    <source>
        <dbReference type="Proteomes" id="UP000325577"/>
    </source>
</evidence>
<protein>
    <recommendedName>
        <fullName evidence="1">F-box domain-containing protein</fullName>
    </recommendedName>
</protein>
<feature type="domain" description="F-box" evidence="1">
    <location>
        <begin position="43"/>
        <end position="93"/>
    </location>
</feature>
<evidence type="ECO:0000259" key="1">
    <source>
        <dbReference type="PROSITE" id="PS50181"/>
    </source>
</evidence>
<evidence type="ECO:0000313" key="2">
    <source>
        <dbReference type="EMBL" id="KAA8545948.1"/>
    </source>
</evidence>
<dbReference type="InterPro" id="IPR050796">
    <property type="entry name" value="SCF_F-box_component"/>
</dbReference>
<dbReference type="Proteomes" id="UP000325577">
    <property type="component" value="Linkage Group LG10"/>
</dbReference>
<dbReference type="PANTHER" id="PTHR31672">
    <property type="entry name" value="BNACNNG10540D PROTEIN"/>
    <property type="match status" value="1"/>
</dbReference>
<dbReference type="Gene3D" id="1.20.1280.50">
    <property type="match status" value="1"/>
</dbReference>
<dbReference type="OrthoDB" id="610337at2759"/>
<dbReference type="EMBL" id="CM018033">
    <property type="protein sequence ID" value="KAA8545948.1"/>
    <property type="molecule type" value="Genomic_DNA"/>
</dbReference>
<dbReference type="InterPro" id="IPR017451">
    <property type="entry name" value="F-box-assoc_interact_dom"/>
</dbReference>
<dbReference type="InterPro" id="IPR001810">
    <property type="entry name" value="F-box_dom"/>
</dbReference>
<dbReference type="NCBIfam" id="TIGR01640">
    <property type="entry name" value="F_box_assoc_1"/>
    <property type="match status" value="1"/>
</dbReference>
<proteinExistence type="predicted"/>
<keyword evidence="3" id="KW-1185">Reference proteome</keyword>
<dbReference type="InterPro" id="IPR036047">
    <property type="entry name" value="F-box-like_dom_sf"/>
</dbReference>
<dbReference type="Pfam" id="PF00646">
    <property type="entry name" value="F-box"/>
    <property type="match status" value="1"/>
</dbReference>
<dbReference type="SMART" id="SM00256">
    <property type="entry name" value="FBOX"/>
    <property type="match status" value="1"/>
</dbReference>
<name>A0A5J5BT09_9ASTE</name>
<dbReference type="CDD" id="cd22157">
    <property type="entry name" value="F-box_AtFBW1-like"/>
    <property type="match status" value="1"/>
</dbReference>
<dbReference type="SUPFAM" id="SSF81383">
    <property type="entry name" value="F-box domain"/>
    <property type="match status" value="1"/>
</dbReference>
<dbReference type="Pfam" id="PF07734">
    <property type="entry name" value="FBA_1"/>
    <property type="match status" value="1"/>
</dbReference>
<reference evidence="2 3" key="1">
    <citation type="submission" date="2019-09" db="EMBL/GenBank/DDBJ databases">
        <title>A chromosome-level genome assembly of the Chinese tupelo Nyssa sinensis.</title>
        <authorList>
            <person name="Yang X."/>
            <person name="Kang M."/>
            <person name="Yang Y."/>
            <person name="Xiong H."/>
            <person name="Wang M."/>
            <person name="Zhang Z."/>
            <person name="Wang Z."/>
            <person name="Wu H."/>
            <person name="Ma T."/>
            <person name="Liu J."/>
            <person name="Xi Z."/>
        </authorList>
    </citation>
    <scope>NUCLEOTIDE SEQUENCE [LARGE SCALE GENOMIC DNA]</scope>
    <source>
        <strain evidence="2">J267</strain>
        <tissue evidence="2">Leaf</tissue>
    </source>
</reference>
<dbReference type="InterPro" id="IPR006527">
    <property type="entry name" value="F-box-assoc_dom_typ1"/>
</dbReference>
<dbReference type="PROSITE" id="PS50181">
    <property type="entry name" value="FBOX"/>
    <property type="match status" value="1"/>
</dbReference>
<gene>
    <name evidence="2" type="ORF">F0562_020601</name>
</gene>